<evidence type="ECO:0000259" key="7">
    <source>
        <dbReference type="Pfam" id="PF22936"/>
    </source>
</evidence>
<dbReference type="InterPro" id="IPR036397">
    <property type="entry name" value="RNaseH_sf"/>
</dbReference>
<dbReference type="GO" id="GO:0046872">
    <property type="term" value="F:metal ion binding"/>
    <property type="evidence" value="ECO:0007669"/>
    <property type="project" value="UniProtKB-KW"/>
</dbReference>
<keyword evidence="10" id="KW-1185">Reference proteome</keyword>
<feature type="compositionally biased region" description="Basic and acidic residues" evidence="4">
    <location>
        <begin position="285"/>
        <end position="297"/>
    </location>
</feature>
<dbReference type="SUPFAM" id="SSF53098">
    <property type="entry name" value="Ribonuclease H-like"/>
    <property type="match status" value="1"/>
</dbReference>
<dbReference type="Pfam" id="PF13976">
    <property type="entry name" value="gag_pre-integrs"/>
    <property type="match status" value="1"/>
</dbReference>
<reference evidence="9" key="1">
    <citation type="submission" date="2019-09" db="EMBL/GenBank/DDBJ databases">
        <title>Draft genome information of white flower Hibiscus syriacus.</title>
        <authorList>
            <person name="Kim Y.-M."/>
        </authorList>
    </citation>
    <scope>NUCLEOTIDE SEQUENCE [LARGE SCALE GENOMIC DNA]</scope>
    <source>
        <strain evidence="9">YM2019G1</strain>
    </source>
</reference>
<dbReference type="InterPro" id="IPR012337">
    <property type="entry name" value="RNaseH-like_sf"/>
</dbReference>
<sequence>MSSRVAMCRLDLPRDSGNNGGDREKVQQGNGRESSSSGQCKPSIVRSQGKPSEKNGKAKSRAEKNVSKEKLKCYFCDSPHLIRGCPEKRLLTTIMRIMGEGEVAGIGAGTSVKVAKSIKRLGPIEGINAAKQGTRHGATTSFQVVNPRLRRDETTGMKAVKHKKGPESIARDKAVKPRVKIEQVRSQYARMEAWSKLRSLRHKGTLKEYVSRFRRLMLKVPSLTEEYGFFTFMFGLKPWTKNVLERREVKELSKALTTAESSKEFGVKKNKTSKAKPKAKGSGNKFHDDGKSKDKECCSSSGGESPLNDEPDGGSGEDVCNLYTSSSVKDTKLRVMDVPKIELSREKDEPRIEEALRVGSFISTKASRSQVQDELSLSKEFVGHALLNRQALGVIRLTLSCNVAFNIVKDKTTTGLMAALSSMYEKSSALNKVHLMRRLFNLRMAEGESVAQHLNELNTITNQLSFVEIEFDDEVRALILLSSLPDGCNATVISVSSSSKNSKLKFDDVRDLASFHSTPCQEIMENYVSGDFGKVHLADDETLKIVGKGDIRLKLPNQTTWKLTGVRHILGLKRNLISVGQLDGEGYSTTFSGYADGKSNLWNQRLGHMSEKGMKTLLSKRKLSNLKTVDVGLCEDCIFGKQKKVDFEKIGKTPKAEKLELVYTDVWGPSPVTSLAGSLYYVTFIDDSTRKNGVAESMNRNLNERARRMKIHVGLPKFLWAEAINTAAYMINHGPSVPLDGGIPEEVWSKKEINLSHLRVFGCISYVHIDSAERSKLDAKSKKCVFVGYGGDEFGYRFWDYENRKIIKSIDVIFNENVMYKDRSTIESSSSNTEDETKEFAKFEEISGNDVHISPEAFQEEPGTPEVRRSSRIPKPTHRYSPSLHYLLLTDNGEPQCYDEAICQADHYCYIKKFDINFIILLLYVDDMLVEGSKMQEIINLKQKLSKQFAMKDLGAAKQILGMKIKRDTKSRTLILSQAEYINKVLSMFNMQYAKPVSYASAIESLMYAMVCTRPDNAHAVGVVSMYMNNPGRGTILTGYVDVDLAGNVDIKALQGMFILYERFGEETDNLWKRIISAKYNYALDSIVPKVRNISKYSWVWRKIVIPLVSHEDNLSTDFKCIMGNGVKIDFWNDHWTEKFSLKTSFPRIFSLANKKFGMIVEFGIWESGVWVWRIELRRNLFVWENSLWSSFLMVLNKVVSSVPALDRLAWGRSSDGRYSPKSFCLKVVATGKVKDPI</sequence>
<keyword evidence="3" id="KW-0378">Hydrolase</keyword>
<proteinExistence type="predicted"/>
<evidence type="ECO:0000256" key="2">
    <source>
        <dbReference type="ARBA" id="ARBA00022723"/>
    </source>
</evidence>
<dbReference type="GO" id="GO:0003676">
    <property type="term" value="F:nucleic acid binding"/>
    <property type="evidence" value="ECO:0007669"/>
    <property type="project" value="InterPro"/>
</dbReference>
<feature type="region of interest" description="Disordered" evidence="4">
    <location>
        <begin position="1"/>
        <end position="63"/>
    </location>
</feature>
<feature type="compositionally biased region" description="Basic residues" evidence="4">
    <location>
        <begin position="268"/>
        <end position="279"/>
    </location>
</feature>
<name>A0A6A2WX15_HIBSY</name>
<dbReference type="Pfam" id="PF25597">
    <property type="entry name" value="SH3_retrovirus"/>
    <property type="match status" value="1"/>
</dbReference>
<dbReference type="Pfam" id="PF07727">
    <property type="entry name" value="RVT_2"/>
    <property type="match status" value="1"/>
</dbReference>
<keyword evidence="1" id="KW-0645">Protease</keyword>
<protein>
    <recommendedName>
        <fullName evidence="11">Reverse transcriptase Ty1/copia-type domain-containing protein</fullName>
    </recommendedName>
</protein>
<organism evidence="9 10">
    <name type="scientific">Hibiscus syriacus</name>
    <name type="common">Rose of Sharon</name>
    <dbReference type="NCBI Taxonomy" id="106335"/>
    <lineage>
        <taxon>Eukaryota</taxon>
        <taxon>Viridiplantae</taxon>
        <taxon>Streptophyta</taxon>
        <taxon>Embryophyta</taxon>
        <taxon>Tracheophyta</taxon>
        <taxon>Spermatophyta</taxon>
        <taxon>Magnoliopsida</taxon>
        <taxon>eudicotyledons</taxon>
        <taxon>Gunneridae</taxon>
        <taxon>Pentapetalae</taxon>
        <taxon>rosids</taxon>
        <taxon>malvids</taxon>
        <taxon>Malvales</taxon>
        <taxon>Malvaceae</taxon>
        <taxon>Malvoideae</taxon>
        <taxon>Hibiscus</taxon>
    </lineage>
</organism>
<dbReference type="GO" id="GO:0006508">
    <property type="term" value="P:proteolysis"/>
    <property type="evidence" value="ECO:0007669"/>
    <property type="project" value="UniProtKB-KW"/>
</dbReference>
<dbReference type="InterPro" id="IPR025724">
    <property type="entry name" value="GAG-pre-integrase_dom"/>
</dbReference>
<evidence type="ECO:0000313" key="9">
    <source>
        <dbReference type="EMBL" id="KAE8659940.1"/>
    </source>
</evidence>
<accession>A0A6A2WX15</accession>
<dbReference type="InterPro" id="IPR013103">
    <property type="entry name" value="RVT_2"/>
</dbReference>
<dbReference type="Proteomes" id="UP000436088">
    <property type="component" value="Unassembled WGS sequence"/>
</dbReference>
<dbReference type="InterPro" id="IPR057670">
    <property type="entry name" value="SH3_retrovirus"/>
</dbReference>
<evidence type="ECO:0000259" key="6">
    <source>
        <dbReference type="Pfam" id="PF13976"/>
    </source>
</evidence>
<dbReference type="Pfam" id="PF14223">
    <property type="entry name" value="Retrotran_gag_2"/>
    <property type="match status" value="1"/>
</dbReference>
<dbReference type="AlphaFoldDB" id="A0A6A2WX15"/>
<evidence type="ECO:0000256" key="1">
    <source>
        <dbReference type="ARBA" id="ARBA00022670"/>
    </source>
</evidence>
<feature type="compositionally biased region" description="Basic and acidic residues" evidence="4">
    <location>
        <begin position="51"/>
        <end position="63"/>
    </location>
</feature>
<feature type="compositionally biased region" description="Polar residues" evidence="4">
    <location>
        <begin position="27"/>
        <end position="50"/>
    </location>
</feature>
<feature type="domain" description="GAG-pre-integrase" evidence="6">
    <location>
        <begin position="595"/>
        <end position="642"/>
    </location>
</feature>
<feature type="domain" description="Retrovirus-related Pol polyprotein from transposon TNT 1-94-like beta-barrel" evidence="7">
    <location>
        <begin position="513"/>
        <end position="587"/>
    </location>
</feature>
<evidence type="ECO:0000259" key="8">
    <source>
        <dbReference type="Pfam" id="PF25597"/>
    </source>
</evidence>
<comment type="caution">
    <text evidence="9">The sequence shown here is derived from an EMBL/GenBank/DDBJ whole genome shotgun (WGS) entry which is preliminary data.</text>
</comment>
<gene>
    <name evidence="9" type="ORF">F3Y22_tig00116959pilonHSYRG00039</name>
</gene>
<dbReference type="GO" id="GO:0008233">
    <property type="term" value="F:peptidase activity"/>
    <property type="evidence" value="ECO:0007669"/>
    <property type="project" value="UniProtKB-KW"/>
</dbReference>
<evidence type="ECO:0000256" key="3">
    <source>
        <dbReference type="ARBA" id="ARBA00022801"/>
    </source>
</evidence>
<evidence type="ECO:0000313" key="10">
    <source>
        <dbReference type="Proteomes" id="UP000436088"/>
    </source>
</evidence>
<dbReference type="InterPro" id="IPR054722">
    <property type="entry name" value="PolX-like_BBD"/>
</dbReference>
<evidence type="ECO:0008006" key="11">
    <source>
        <dbReference type="Google" id="ProtNLM"/>
    </source>
</evidence>
<evidence type="ECO:0000256" key="4">
    <source>
        <dbReference type="SAM" id="MobiDB-lite"/>
    </source>
</evidence>
<feature type="domain" description="Retroviral polymerase SH3-like" evidence="8">
    <location>
        <begin position="763"/>
        <end position="825"/>
    </location>
</feature>
<dbReference type="Gene3D" id="3.30.420.10">
    <property type="entry name" value="Ribonuclease H-like superfamily/Ribonuclease H"/>
    <property type="match status" value="1"/>
</dbReference>
<keyword evidence="2" id="KW-0479">Metal-binding</keyword>
<feature type="domain" description="Reverse transcriptase Ty1/copia-type" evidence="5">
    <location>
        <begin position="905"/>
        <end position="997"/>
    </location>
</feature>
<dbReference type="PANTHER" id="PTHR42648">
    <property type="entry name" value="TRANSPOSASE, PUTATIVE-RELATED"/>
    <property type="match status" value="1"/>
</dbReference>
<dbReference type="PANTHER" id="PTHR42648:SF28">
    <property type="entry name" value="TRANSPOSON-ENCODED PROTEIN WITH RIBONUCLEASE H-LIKE AND RETROVIRUS ZINC FINGER-LIKE DOMAINS"/>
    <property type="match status" value="1"/>
</dbReference>
<evidence type="ECO:0000259" key="5">
    <source>
        <dbReference type="Pfam" id="PF07727"/>
    </source>
</evidence>
<dbReference type="EMBL" id="VEPZ02001734">
    <property type="protein sequence ID" value="KAE8659940.1"/>
    <property type="molecule type" value="Genomic_DNA"/>
</dbReference>
<dbReference type="Pfam" id="PF22936">
    <property type="entry name" value="Pol_BBD"/>
    <property type="match status" value="1"/>
</dbReference>
<feature type="region of interest" description="Disordered" evidence="4">
    <location>
        <begin position="260"/>
        <end position="321"/>
    </location>
</feature>
<dbReference type="InterPro" id="IPR039537">
    <property type="entry name" value="Retrotran_Ty1/copia-like"/>
</dbReference>